<reference evidence="2 3" key="1">
    <citation type="submission" date="2024-02" db="EMBL/GenBank/DDBJ databases">
        <authorList>
            <person name="Chen Y."/>
            <person name="Shah S."/>
            <person name="Dougan E. K."/>
            <person name="Thang M."/>
            <person name="Chan C."/>
        </authorList>
    </citation>
    <scope>NUCLEOTIDE SEQUENCE [LARGE SCALE GENOMIC DNA]</scope>
</reference>
<evidence type="ECO:0000313" key="2">
    <source>
        <dbReference type="EMBL" id="CAK9115311.1"/>
    </source>
</evidence>
<organism evidence="2 3">
    <name type="scientific">Durusdinium trenchii</name>
    <dbReference type="NCBI Taxonomy" id="1381693"/>
    <lineage>
        <taxon>Eukaryota</taxon>
        <taxon>Sar</taxon>
        <taxon>Alveolata</taxon>
        <taxon>Dinophyceae</taxon>
        <taxon>Suessiales</taxon>
        <taxon>Symbiodiniaceae</taxon>
        <taxon>Durusdinium</taxon>
    </lineage>
</organism>
<evidence type="ECO:0000313" key="3">
    <source>
        <dbReference type="Proteomes" id="UP001642484"/>
    </source>
</evidence>
<comment type="caution">
    <text evidence="2">The sequence shown here is derived from an EMBL/GenBank/DDBJ whole genome shotgun (WGS) entry which is preliminary data.</text>
</comment>
<feature type="transmembrane region" description="Helical" evidence="1">
    <location>
        <begin position="155"/>
        <end position="176"/>
    </location>
</feature>
<keyword evidence="1" id="KW-1133">Transmembrane helix</keyword>
<feature type="transmembrane region" description="Helical" evidence="1">
    <location>
        <begin position="82"/>
        <end position="101"/>
    </location>
</feature>
<evidence type="ECO:0000256" key="1">
    <source>
        <dbReference type="SAM" id="Phobius"/>
    </source>
</evidence>
<keyword evidence="1" id="KW-0472">Membrane</keyword>
<accession>A0ABP0SSE1</accession>
<dbReference type="Proteomes" id="UP001642484">
    <property type="component" value="Unassembled WGS sequence"/>
</dbReference>
<proteinExistence type="predicted"/>
<sequence>MVDGILFRELLGLEKENRNGYFTPAEQRALNSTFTGLSDYRLMIKQEESEPEHNKIAFIIVHLNTVLVSLQNDIISRISSNFGFTSVGVFLGLGLFVSLILNPFFSGLFLWTLSLLGPVIALFIVGSLVQFRIYGPITAQSYAWGLSPWPEVERWRIFVIFMFTCAFIISLFYHHLHSLSHAFYARSLQKAYFDRGRDWDWSDVGKNPFLPLMLFTGTVTDFRLPGDTTPITEIFISPLHTGSERTGFVSTPPWRSLSKSAALAAAASDAFIIGMLDRARYRFWLEFLNLRMGDYILFHGRPSPLLTRISQYRCLTDKPFFLYGLIPICLQTFGLATCL</sequence>
<gene>
    <name evidence="2" type="ORF">CCMP2556_LOCUS53298</name>
</gene>
<keyword evidence="1" id="KW-0812">Transmembrane</keyword>
<dbReference type="EMBL" id="CAXAMN010028139">
    <property type="protein sequence ID" value="CAK9115311.1"/>
    <property type="molecule type" value="Genomic_DNA"/>
</dbReference>
<keyword evidence="3" id="KW-1185">Reference proteome</keyword>
<feature type="transmembrane region" description="Helical" evidence="1">
    <location>
        <begin position="108"/>
        <end position="135"/>
    </location>
</feature>
<protein>
    <submittedName>
        <fullName evidence="2">Uncharacterized protein</fullName>
    </submittedName>
</protein>
<name>A0ABP0SSE1_9DINO</name>